<dbReference type="InterPro" id="IPR036291">
    <property type="entry name" value="NAD(P)-bd_dom_sf"/>
</dbReference>
<protein>
    <submittedName>
        <fullName evidence="4">Uncharacterized protein</fullName>
    </submittedName>
</protein>
<dbReference type="Gene3D" id="3.40.50.720">
    <property type="entry name" value="NAD(P)-binding Rossmann-like Domain"/>
    <property type="match status" value="1"/>
</dbReference>
<evidence type="ECO:0000256" key="1">
    <source>
        <dbReference type="ARBA" id="ARBA00006484"/>
    </source>
</evidence>
<dbReference type="InterPro" id="IPR002347">
    <property type="entry name" value="SDR_fam"/>
</dbReference>
<comment type="similarity">
    <text evidence="1">Belongs to the short-chain dehydrogenases/reductases (SDR) family.</text>
</comment>
<feature type="region of interest" description="Disordered" evidence="3">
    <location>
        <begin position="1"/>
        <end position="33"/>
    </location>
</feature>
<reference evidence="4" key="1">
    <citation type="submission" date="2023-05" db="EMBL/GenBank/DDBJ databases">
        <title>Nepenthes gracilis genome sequencing.</title>
        <authorList>
            <person name="Fukushima K."/>
        </authorList>
    </citation>
    <scope>NUCLEOTIDE SEQUENCE</scope>
    <source>
        <strain evidence="4">SING2019-196</strain>
    </source>
</reference>
<evidence type="ECO:0000313" key="5">
    <source>
        <dbReference type="Proteomes" id="UP001279734"/>
    </source>
</evidence>
<dbReference type="PANTHER" id="PTHR43180">
    <property type="entry name" value="3-OXOACYL-(ACYL-CARRIER-PROTEIN) REDUCTASE (AFU_ORTHOLOGUE AFUA_6G11210)"/>
    <property type="match status" value="1"/>
</dbReference>
<proteinExistence type="inferred from homology"/>
<accession>A0AAD3Y1W4</accession>
<organism evidence="4 5">
    <name type="scientific">Nepenthes gracilis</name>
    <name type="common">Slender pitcher plant</name>
    <dbReference type="NCBI Taxonomy" id="150966"/>
    <lineage>
        <taxon>Eukaryota</taxon>
        <taxon>Viridiplantae</taxon>
        <taxon>Streptophyta</taxon>
        <taxon>Embryophyta</taxon>
        <taxon>Tracheophyta</taxon>
        <taxon>Spermatophyta</taxon>
        <taxon>Magnoliopsida</taxon>
        <taxon>eudicotyledons</taxon>
        <taxon>Gunneridae</taxon>
        <taxon>Pentapetalae</taxon>
        <taxon>Caryophyllales</taxon>
        <taxon>Nepenthaceae</taxon>
        <taxon>Nepenthes</taxon>
    </lineage>
</organism>
<dbReference type="Proteomes" id="UP001279734">
    <property type="component" value="Unassembled WGS sequence"/>
</dbReference>
<evidence type="ECO:0000256" key="2">
    <source>
        <dbReference type="ARBA" id="ARBA00023002"/>
    </source>
</evidence>
<feature type="compositionally biased region" description="Polar residues" evidence="3">
    <location>
        <begin position="22"/>
        <end position="33"/>
    </location>
</feature>
<evidence type="ECO:0000256" key="3">
    <source>
        <dbReference type="SAM" id="MobiDB-lite"/>
    </source>
</evidence>
<feature type="compositionally biased region" description="Low complexity" evidence="3">
    <location>
        <begin position="1"/>
        <end position="12"/>
    </location>
</feature>
<dbReference type="AlphaFoldDB" id="A0AAD3Y1W4"/>
<sequence length="138" mass="14152">MSSSPPASATSTGKSNIEMEGMSNSLPASGTSTGKRLEGKVAIITGGASGMGAYTAKLFVCHGAKVIVADVQDDLGASLCNDIASENISYVHCDVSSETDVRNLVDIAISKYGKLDIMYSNAGIGGQFNVASIIDAKR</sequence>
<dbReference type="EMBL" id="BSYO01000031">
    <property type="protein sequence ID" value="GMH26352.1"/>
    <property type="molecule type" value="Genomic_DNA"/>
</dbReference>
<keyword evidence="5" id="KW-1185">Reference proteome</keyword>
<name>A0AAD3Y1W4_NEPGR</name>
<keyword evidence="2" id="KW-0560">Oxidoreductase</keyword>
<dbReference type="Pfam" id="PF00106">
    <property type="entry name" value="adh_short"/>
    <property type="match status" value="1"/>
</dbReference>
<comment type="caution">
    <text evidence="4">The sequence shown here is derived from an EMBL/GenBank/DDBJ whole genome shotgun (WGS) entry which is preliminary data.</text>
</comment>
<dbReference type="PRINTS" id="PR00081">
    <property type="entry name" value="GDHRDH"/>
</dbReference>
<dbReference type="PANTHER" id="PTHR43180:SF45">
    <property type="entry name" value="SECOISOLARICIRESINOL DEHYDROGENASE-LIKE ISOFORM X1"/>
    <property type="match status" value="1"/>
</dbReference>
<dbReference type="SUPFAM" id="SSF51735">
    <property type="entry name" value="NAD(P)-binding Rossmann-fold domains"/>
    <property type="match status" value="1"/>
</dbReference>
<dbReference type="GO" id="GO:0016491">
    <property type="term" value="F:oxidoreductase activity"/>
    <property type="evidence" value="ECO:0007669"/>
    <property type="project" value="UniProtKB-KW"/>
</dbReference>
<gene>
    <name evidence="4" type="ORF">Nepgr_028195</name>
</gene>
<evidence type="ECO:0000313" key="4">
    <source>
        <dbReference type="EMBL" id="GMH26352.1"/>
    </source>
</evidence>